<organism evidence="2 3">
    <name type="scientific">Hyphococcus flavus</name>
    <dbReference type="NCBI Taxonomy" id="1866326"/>
    <lineage>
        <taxon>Bacteria</taxon>
        <taxon>Pseudomonadati</taxon>
        <taxon>Pseudomonadota</taxon>
        <taxon>Alphaproteobacteria</taxon>
        <taxon>Parvularculales</taxon>
        <taxon>Parvularculaceae</taxon>
        <taxon>Hyphococcus</taxon>
    </lineage>
</organism>
<accession>A0AAE9ZCH0</accession>
<proteinExistence type="predicted"/>
<gene>
    <name evidence="2" type="ORF">PUV54_04045</name>
</gene>
<name>A0AAE9ZCH0_9PROT</name>
<dbReference type="RefSeq" id="WP_274494284.1">
    <property type="nucleotide sequence ID" value="NZ_CP118166.1"/>
</dbReference>
<keyword evidence="1" id="KW-0732">Signal</keyword>
<dbReference type="EMBL" id="CP118166">
    <property type="protein sequence ID" value="WDI32363.1"/>
    <property type="molecule type" value="Genomic_DNA"/>
</dbReference>
<dbReference type="Proteomes" id="UP001214043">
    <property type="component" value="Chromosome"/>
</dbReference>
<evidence type="ECO:0000256" key="1">
    <source>
        <dbReference type="SAM" id="SignalP"/>
    </source>
</evidence>
<sequence length="223" mass="23801">MFLLRPIVTIFAIFFLSGFATAQSLQPDADASTNGWVVSFAAGDLPQTAEISLPQRLDTVLESGLREAISTYLLNTGFSVTDEECVECYSVSYKVSERKESFALPPGQSIGLSYAAPGDEGRYTGADAAITAFFGALEYGVKHDKVSNGSLQIGVIVSKGNERVWSGFAAAERRGGARGDIVEGMADILLQSFGEAARIDDATFDVTESGKYSFTTVLTSETE</sequence>
<feature type="chain" id="PRO_5041943154" description="DUF4136 domain-containing protein" evidence="1">
    <location>
        <begin position="23"/>
        <end position="223"/>
    </location>
</feature>
<keyword evidence="3" id="KW-1185">Reference proteome</keyword>
<evidence type="ECO:0000313" key="2">
    <source>
        <dbReference type="EMBL" id="WDI32363.1"/>
    </source>
</evidence>
<protein>
    <recommendedName>
        <fullName evidence="4">DUF4136 domain-containing protein</fullName>
    </recommendedName>
</protein>
<evidence type="ECO:0000313" key="3">
    <source>
        <dbReference type="Proteomes" id="UP001214043"/>
    </source>
</evidence>
<dbReference type="KEGG" id="hfl:PUV54_04045"/>
<dbReference type="AlphaFoldDB" id="A0AAE9ZCH0"/>
<evidence type="ECO:0008006" key="4">
    <source>
        <dbReference type="Google" id="ProtNLM"/>
    </source>
</evidence>
<reference evidence="2" key="1">
    <citation type="submission" date="2023-02" db="EMBL/GenBank/DDBJ databases">
        <title>Genome sequence of Hyphococcus flavus.</title>
        <authorList>
            <person name="Rong J.-C."/>
            <person name="Zhao Q."/>
            <person name="Yi M."/>
            <person name="Wu J.-Y."/>
        </authorList>
    </citation>
    <scope>NUCLEOTIDE SEQUENCE</scope>
    <source>
        <strain evidence="2">MCCC 1K03223</strain>
    </source>
</reference>
<feature type="signal peptide" evidence="1">
    <location>
        <begin position="1"/>
        <end position="22"/>
    </location>
</feature>